<dbReference type="InterPro" id="IPR012340">
    <property type="entry name" value="NA-bd_OB-fold"/>
</dbReference>
<feature type="domain" description="ChsH2 C-terminal OB-fold" evidence="1">
    <location>
        <begin position="54"/>
        <end position="117"/>
    </location>
</feature>
<dbReference type="AlphaFoldDB" id="A0A7Y9ISZ7"/>
<dbReference type="InterPro" id="IPR002878">
    <property type="entry name" value="ChsH2_C"/>
</dbReference>
<dbReference type="Pfam" id="PF12172">
    <property type="entry name" value="zf-ChsH2"/>
    <property type="match status" value="1"/>
</dbReference>
<protein>
    <recommendedName>
        <fullName evidence="5">DNA-binding protein</fullName>
    </recommendedName>
</protein>
<reference evidence="3 4" key="1">
    <citation type="submission" date="2020-07" db="EMBL/GenBank/DDBJ databases">
        <title>Genomic Encyclopedia of Type Strains, Phase IV (KMG-V): Genome sequencing to study the core and pangenomes of soil and plant-associated prokaryotes.</title>
        <authorList>
            <person name="Whitman W."/>
        </authorList>
    </citation>
    <scope>NUCLEOTIDE SEQUENCE [LARGE SCALE GENOMIC DNA]</scope>
    <source>
        <strain evidence="3 4">SAS40</strain>
    </source>
</reference>
<evidence type="ECO:0000313" key="3">
    <source>
        <dbReference type="EMBL" id="NYE82359.1"/>
    </source>
</evidence>
<dbReference type="Pfam" id="PF01796">
    <property type="entry name" value="OB_ChsH2_C"/>
    <property type="match status" value="1"/>
</dbReference>
<evidence type="ECO:0000259" key="2">
    <source>
        <dbReference type="Pfam" id="PF12172"/>
    </source>
</evidence>
<proteinExistence type="predicted"/>
<evidence type="ECO:0000259" key="1">
    <source>
        <dbReference type="Pfam" id="PF01796"/>
    </source>
</evidence>
<dbReference type="InterPro" id="IPR022002">
    <property type="entry name" value="ChsH2_Znr"/>
</dbReference>
<feature type="domain" description="ChsH2 rubredoxin-like zinc ribbon" evidence="2">
    <location>
        <begin position="17"/>
        <end position="52"/>
    </location>
</feature>
<dbReference type="RefSeq" id="WP_179585182.1">
    <property type="nucleotide sequence ID" value="NZ_JACBYR010000001.1"/>
</dbReference>
<name>A0A7Y9ISZ7_9BURK</name>
<gene>
    <name evidence="3" type="ORF">FHW18_001630</name>
</gene>
<accession>A0A7Y9ISZ7</accession>
<organism evidence="3 4">
    <name type="scientific">Pigmentiphaga litoralis</name>
    <dbReference type="NCBI Taxonomy" id="516702"/>
    <lineage>
        <taxon>Bacteria</taxon>
        <taxon>Pseudomonadati</taxon>
        <taxon>Pseudomonadota</taxon>
        <taxon>Betaproteobacteria</taxon>
        <taxon>Burkholderiales</taxon>
        <taxon>Alcaligenaceae</taxon>
        <taxon>Pigmentiphaga</taxon>
    </lineage>
</organism>
<dbReference type="Gene3D" id="6.10.30.10">
    <property type="match status" value="1"/>
</dbReference>
<comment type="caution">
    <text evidence="3">The sequence shown here is derived from an EMBL/GenBank/DDBJ whole genome shotgun (WGS) entry which is preliminary data.</text>
</comment>
<dbReference type="EMBL" id="JACBYR010000001">
    <property type="protein sequence ID" value="NYE82359.1"/>
    <property type="molecule type" value="Genomic_DNA"/>
</dbReference>
<sequence>MADFPQPDITDTNRPFWEGLDAGRLLFQQCDQGHRWLPARDFCPDCLSSTFEFVPASGLARVLSWVVYRTAFNDAFKDRLPYNVALVELEEGPRMMTNVLCAPDALAADLPVELVIQKEDTCSVARFQPAGRKAEA</sequence>
<evidence type="ECO:0000313" key="4">
    <source>
        <dbReference type="Proteomes" id="UP000542125"/>
    </source>
</evidence>
<dbReference type="PANTHER" id="PTHR34075:SF5">
    <property type="entry name" value="BLR3430 PROTEIN"/>
    <property type="match status" value="1"/>
</dbReference>
<keyword evidence="4" id="KW-1185">Reference proteome</keyword>
<dbReference type="PANTHER" id="PTHR34075">
    <property type="entry name" value="BLR3430 PROTEIN"/>
    <property type="match status" value="1"/>
</dbReference>
<evidence type="ECO:0008006" key="5">
    <source>
        <dbReference type="Google" id="ProtNLM"/>
    </source>
</evidence>
<dbReference type="InterPro" id="IPR052513">
    <property type="entry name" value="Thioester_dehydratase-like"/>
</dbReference>
<dbReference type="Proteomes" id="UP000542125">
    <property type="component" value="Unassembled WGS sequence"/>
</dbReference>
<dbReference type="SUPFAM" id="SSF50249">
    <property type="entry name" value="Nucleic acid-binding proteins"/>
    <property type="match status" value="1"/>
</dbReference>